<evidence type="ECO:0000256" key="9">
    <source>
        <dbReference type="SAM" id="Phobius"/>
    </source>
</evidence>
<reference evidence="11 12" key="1">
    <citation type="submission" date="2007-01" db="EMBL/GenBank/DDBJ databases">
        <authorList>
            <person name="Haygood M."/>
            <person name="Podell S."/>
            <person name="Anderson C."/>
            <person name="Hopkinson B."/>
            <person name="Roe K."/>
            <person name="Barbeau K."/>
            <person name="Gaasterland T."/>
            <person name="Ferriera S."/>
            <person name="Johnson J."/>
            <person name="Kravitz S."/>
            <person name="Beeson K."/>
            <person name="Sutton G."/>
            <person name="Rogers Y.-H."/>
            <person name="Friedman R."/>
            <person name="Frazier M."/>
            <person name="Venter J.C."/>
        </authorList>
    </citation>
    <scope>NUCLEOTIDE SEQUENCE [LARGE SCALE GENOMIC DNA]</scope>
    <source>
        <strain evidence="11 12">ATCC 23134</strain>
    </source>
</reference>
<proteinExistence type="inferred from homology"/>
<dbReference type="Gene3D" id="3.30.70.1230">
    <property type="entry name" value="Nucleotide cyclase"/>
    <property type="match status" value="1"/>
</dbReference>
<feature type="transmembrane region" description="Helical" evidence="9">
    <location>
        <begin position="295"/>
        <end position="315"/>
    </location>
</feature>
<evidence type="ECO:0000313" key="12">
    <source>
        <dbReference type="Proteomes" id="UP000004095"/>
    </source>
</evidence>
<dbReference type="PANTHER" id="PTHR11920">
    <property type="entry name" value="GUANYLYL CYCLASE"/>
    <property type="match status" value="1"/>
</dbReference>
<feature type="domain" description="Guanylate cyclase" evidence="10">
    <location>
        <begin position="429"/>
        <end position="560"/>
    </location>
</feature>
<evidence type="ECO:0000256" key="4">
    <source>
        <dbReference type="ARBA" id="ARBA00022989"/>
    </source>
</evidence>
<protein>
    <submittedName>
        <fullName evidence="11">Adenylate cyclase</fullName>
    </submittedName>
</protein>
<organism evidence="11 12">
    <name type="scientific">Microscilla marina ATCC 23134</name>
    <dbReference type="NCBI Taxonomy" id="313606"/>
    <lineage>
        <taxon>Bacteria</taxon>
        <taxon>Pseudomonadati</taxon>
        <taxon>Bacteroidota</taxon>
        <taxon>Cytophagia</taxon>
        <taxon>Cytophagales</taxon>
        <taxon>Microscillaceae</taxon>
        <taxon>Microscilla</taxon>
    </lineage>
</organism>
<dbReference type="PANTHER" id="PTHR11920:SF335">
    <property type="entry name" value="GUANYLATE CYCLASE"/>
    <property type="match status" value="1"/>
</dbReference>
<keyword evidence="3" id="KW-0547">Nucleotide-binding</keyword>
<keyword evidence="4 9" id="KW-1133">Transmembrane helix</keyword>
<dbReference type="Proteomes" id="UP000004095">
    <property type="component" value="Unassembled WGS sequence"/>
</dbReference>
<dbReference type="eggNOG" id="COG2114">
    <property type="taxonomic scope" value="Bacteria"/>
</dbReference>
<dbReference type="PROSITE" id="PS50125">
    <property type="entry name" value="GUANYLATE_CYCLASE_2"/>
    <property type="match status" value="1"/>
</dbReference>
<feature type="coiled-coil region" evidence="8">
    <location>
        <begin position="342"/>
        <end position="394"/>
    </location>
</feature>
<dbReference type="GO" id="GO:0016020">
    <property type="term" value="C:membrane"/>
    <property type="evidence" value="ECO:0007669"/>
    <property type="project" value="UniProtKB-SubCell"/>
</dbReference>
<dbReference type="GO" id="GO:0004016">
    <property type="term" value="F:adenylate cyclase activity"/>
    <property type="evidence" value="ECO:0007669"/>
    <property type="project" value="UniProtKB-ARBA"/>
</dbReference>
<keyword evidence="8" id="KW-0175">Coiled coil</keyword>
<dbReference type="SMART" id="SM00044">
    <property type="entry name" value="CYCc"/>
    <property type="match status" value="1"/>
</dbReference>
<accession>A1ZJP1</accession>
<sequence length="642" mass="72944">MICGLLPQVSLGQSNDVVVLKATVAQNKKDKAQVDALNKLAVIESGRKPRQAFDYAQKAEKIANAINYKWGYAVANQTMGDLQVRNNRFLRAARYHEEAFNTMEALFKAQKISQQKLVHFISKSLLPTYRLLKSKKSPVRRERRAIRRYQKLYGQAGPYHSEHAKIVKEELQRKKEELRKKEEAIRAKDKTISDKDRAISTKNSELEGKASALKRTKYQKYLLSQQKLILSLEKDSLSSQTDTLTRNLRIKEMKEKALMDSLILQDLEKKGLALKAAQHKVEQEKLTAENKQKKLIINFAIGGAVVIILSMLFIIRSYLAQKKANKLLALQKEALAERTDKIMKQKEVLSKKNEEITKQKDELATMNEEVQQRNEEINTQMELIETQNETIKQEQQISDALLLNILPEQVANELKEHGKAKIRHHEMVSVLFTDFKGFTKLAETMPPQELVQELEKCFTLFDEIMEKHNLEKIKTIGDAYMAVGGLPVPNTTNFVDIVLAGLEIQRSMDQLKAEKEAKGEPFWETRLGINTGKLIAGVIGKNKFAYDVWGDTVNTASRMESSGEIGRVNISGVTYELVKDFFECEYRGKIMAKNKGAIDMYFVNSIKAELSISGEGIAPNERFKAMLEEKSKEVASNPTMAA</sequence>
<comment type="similarity">
    <text evidence="7">Belongs to the adenylyl cyclase class-4/guanylyl cyclase family.</text>
</comment>
<dbReference type="GO" id="GO:0000166">
    <property type="term" value="F:nucleotide binding"/>
    <property type="evidence" value="ECO:0007669"/>
    <property type="project" value="UniProtKB-KW"/>
</dbReference>
<evidence type="ECO:0000256" key="5">
    <source>
        <dbReference type="ARBA" id="ARBA00023136"/>
    </source>
</evidence>
<evidence type="ECO:0000256" key="6">
    <source>
        <dbReference type="ARBA" id="ARBA00023239"/>
    </source>
</evidence>
<dbReference type="Pfam" id="PF00211">
    <property type="entry name" value="Guanylate_cyc"/>
    <property type="match status" value="1"/>
</dbReference>
<feature type="coiled-coil region" evidence="8">
    <location>
        <begin position="161"/>
        <end position="191"/>
    </location>
</feature>
<evidence type="ECO:0000256" key="3">
    <source>
        <dbReference type="ARBA" id="ARBA00022741"/>
    </source>
</evidence>
<dbReference type="GO" id="GO:0035556">
    <property type="term" value="P:intracellular signal transduction"/>
    <property type="evidence" value="ECO:0007669"/>
    <property type="project" value="InterPro"/>
</dbReference>
<evidence type="ECO:0000256" key="8">
    <source>
        <dbReference type="SAM" id="Coils"/>
    </source>
</evidence>
<dbReference type="PROSITE" id="PS00452">
    <property type="entry name" value="GUANYLATE_CYCLASE_1"/>
    <property type="match status" value="1"/>
</dbReference>
<keyword evidence="6 7" id="KW-0456">Lyase</keyword>
<dbReference type="InterPro" id="IPR001054">
    <property type="entry name" value="A/G_cyclase"/>
</dbReference>
<dbReference type="AlphaFoldDB" id="A1ZJP1"/>
<gene>
    <name evidence="11" type="ORF">M23134_01400</name>
</gene>
<evidence type="ECO:0000256" key="7">
    <source>
        <dbReference type="RuleBase" id="RU000405"/>
    </source>
</evidence>
<dbReference type="EMBL" id="AAWS01000011">
    <property type="protein sequence ID" value="EAY29344.1"/>
    <property type="molecule type" value="Genomic_DNA"/>
</dbReference>
<dbReference type="InterPro" id="IPR018297">
    <property type="entry name" value="A/G_cyclase_CS"/>
</dbReference>
<evidence type="ECO:0000313" key="11">
    <source>
        <dbReference type="EMBL" id="EAY29344.1"/>
    </source>
</evidence>
<evidence type="ECO:0000256" key="2">
    <source>
        <dbReference type="ARBA" id="ARBA00022692"/>
    </source>
</evidence>
<evidence type="ECO:0000256" key="1">
    <source>
        <dbReference type="ARBA" id="ARBA00004370"/>
    </source>
</evidence>
<dbReference type="InterPro" id="IPR050401">
    <property type="entry name" value="Cyclic_nucleotide_synthase"/>
</dbReference>
<dbReference type="GO" id="GO:0009190">
    <property type="term" value="P:cyclic nucleotide biosynthetic process"/>
    <property type="evidence" value="ECO:0007669"/>
    <property type="project" value="InterPro"/>
</dbReference>
<keyword evidence="2 9" id="KW-0812">Transmembrane</keyword>
<comment type="subcellular location">
    <subcellularLocation>
        <location evidence="1">Membrane</location>
    </subcellularLocation>
</comment>
<dbReference type="InterPro" id="IPR029787">
    <property type="entry name" value="Nucleotide_cyclase"/>
</dbReference>
<name>A1ZJP1_MICM2</name>
<comment type="caution">
    <text evidence="11">The sequence shown here is derived from an EMBL/GenBank/DDBJ whole genome shotgun (WGS) entry which is preliminary data.</text>
</comment>
<dbReference type="SUPFAM" id="SSF55073">
    <property type="entry name" value="Nucleotide cyclase"/>
    <property type="match status" value="1"/>
</dbReference>
<keyword evidence="5 9" id="KW-0472">Membrane</keyword>
<dbReference type="CDD" id="cd07302">
    <property type="entry name" value="CHD"/>
    <property type="match status" value="1"/>
</dbReference>
<keyword evidence="12" id="KW-1185">Reference proteome</keyword>
<evidence type="ECO:0000259" key="10">
    <source>
        <dbReference type="PROSITE" id="PS50125"/>
    </source>
</evidence>